<dbReference type="InterPro" id="IPR027417">
    <property type="entry name" value="P-loop_NTPase"/>
</dbReference>
<dbReference type="Proteomes" id="UP001165430">
    <property type="component" value="Unassembled WGS sequence"/>
</dbReference>
<gene>
    <name evidence="2" type="ORF">MM213_17515</name>
    <name evidence="3" type="ORF">MM213_18325</name>
    <name evidence="4" type="ORF">MM213_20390</name>
</gene>
<evidence type="ECO:0000259" key="1">
    <source>
        <dbReference type="Pfam" id="PF01695"/>
    </source>
</evidence>
<protein>
    <submittedName>
        <fullName evidence="3">ATP-binding protein</fullName>
    </submittedName>
</protein>
<comment type="caution">
    <text evidence="3">The sequence shown here is derived from an EMBL/GenBank/DDBJ whole genome shotgun (WGS) entry which is preliminary data.</text>
</comment>
<name>A0ABS9VHW8_9BACT</name>
<keyword evidence="3" id="KW-0067">ATP-binding</keyword>
<evidence type="ECO:0000313" key="4">
    <source>
        <dbReference type="EMBL" id="MCH7415871.1"/>
    </source>
</evidence>
<feature type="domain" description="IstB-like ATP-binding" evidence="1">
    <location>
        <begin position="2"/>
        <end position="51"/>
    </location>
</feature>
<evidence type="ECO:0000313" key="5">
    <source>
        <dbReference type="Proteomes" id="UP001165430"/>
    </source>
</evidence>
<proteinExistence type="predicted"/>
<dbReference type="EMBL" id="JAKZGO010000022">
    <property type="protein sequence ID" value="MCH7415463.1"/>
    <property type="molecule type" value="Genomic_DNA"/>
</dbReference>
<keyword evidence="5" id="KW-1185">Reference proteome</keyword>
<dbReference type="EMBL" id="JAKZGO010000019">
    <property type="protein sequence ID" value="MCH7415303.1"/>
    <property type="molecule type" value="Genomic_DNA"/>
</dbReference>
<accession>A0ABS9VHW8</accession>
<evidence type="ECO:0000313" key="2">
    <source>
        <dbReference type="EMBL" id="MCH7415303.1"/>
    </source>
</evidence>
<dbReference type="InterPro" id="IPR002611">
    <property type="entry name" value="IstB_ATP-bd"/>
</dbReference>
<dbReference type="EMBL" id="JAKZGO010000037">
    <property type="protein sequence ID" value="MCH7415871.1"/>
    <property type="molecule type" value="Genomic_DNA"/>
</dbReference>
<dbReference type="GO" id="GO:0005524">
    <property type="term" value="F:ATP binding"/>
    <property type="evidence" value="ECO:0007669"/>
    <property type="project" value="UniProtKB-KW"/>
</dbReference>
<evidence type="ECO:0000313" key="3">
    <source>
        <dbReference type="EMBL" id="MCH7415463.1"/>
    </source>
</evidence>
<keyword evidence="3" id="KW-0547">Nucleotide-binding</keyword>
<dbReference type="Gene3D" id="3.40.50.300">
    <property type="entry name" value="P-loop containing nucleotide triphosphate hydrolases"/>
    <property type="match status" value="1"/>
</dbReference>
<dbReference type="Pfam" id="PF01695">
    <property type="entry name" value="IstB_IS21"/>
    <property type="match status" value="1"/>
</dbReference>
<sequence length="51" mass="5705">GRASTIVVSQLPVTKWFETIGDSTIADAILDRLVHTAHRIELKGESMRKKQ</sequence>
<dbReference type="RefSeq" id="WP_241414196.1">
    <property type="nucleotide sequence ID" value="NZ_JAKZGO010000019.1"/>
</dbReference>
<feature type="non-terminal residue" evidence="3">
    <location>
        <position position="1"/>
    </location>
</feature>
<reference evidence="3" key="1">
    <citation type="submission" date="2022-03" db="EMBL/GenBank/DDBJ databases">
        <title>De novo assembled genomes of Belliella spp. (Cyclobacteriaceae) strains.</title>
        <authorList>
            <person name="Szabo A."/>
            <person name="Korponai K."/>
            <person name="Felfoldi T."/>
        </authorList>
    </citation>
    <scope>NUCLEOTIDE SEQUENCE</scope>
    <source>
        <strain evidence="3">DSM 111903</strain>
    </source>
</reference>
<organism evidence="3 5">
    <name type="scientific">Belliella alkalica</name>
    <dbReference type="NCBI Taxonomy" id="1730871"/>
    <lineage>
        <taxon>Bacteria</taxon>
        <taxon>Pseudomonadati</taxon>
        <taxon>Bacteroidota</taxon>
        <taxon>Cytophagia</taxon>
        <taxon>Cytophagales</taxon>
        <taxon>Cyclobacteriaceae</taxon>
        <taxon>Belliella</taxon>
    </lineage>
</organism>